<evidence type="ECO:0000313" key="7">
    <source>
        <dbReference type="EMBL" id="RFC61963.1"/>
    </source>
</evidence>
<dbReference type="AlphaFoldDB" id="A0A371WYA2"/>
<comment type="subcellular location">
    <subcellularLocation>
        <location evidence="1">Membrane</location>
        <topology evidence="1">Multi-pass membrane protein</topology>
    </subcellularLocation>
</comment>
<dbReference type="GO" id="GO:0008273">
    <property type="term" value="F:calcium, potassium:sodium antiporter activity"/>
    <property type="evidence" value="ECO:0007669"/>
    <property type="project" value="TreeGrafter"/>
</dbReference>
<proteinExistence type="predicted"/>
<dbReference type="GO" id="GO:0006874">
    <property type="term" value="P:intracellular calcium ion homeostasis"/>
    <property type="evidence" value="ECO:0007669"/>
    <property type="project" value="TreeGrafter"/>
</dbReference>
<feature type="transmembrane region" description="Helical" evidence="5">
    <location>
        <begin position="240"/>
        <end position="261"/>
    </location>
</feature>
<comment type="caution">
    <text evidence="7">The sequence shown here is derived from an EMBL/GenBank/DDBJ whole genome shotgun (WGS) entry which is preliminary data.</text>
</comment>
<evidence type="ECO:0000313" key="8">
    <source>
        <dbReference type="Proteomes" id="UP000264310"/>
    </source>
</evidence>
<evidence type="ECO:0000256" key="2">
    <source>
        <dbReference type="ARBA" id="ARBA00022692"/>
    </source>
</evidence>
<dbReference type="InterPro" id="IPR004837">
    <property type="entry name" value="NaCa_Exmemb"/>
</dbReference>
<dbReference type="PANTHER" id="PTHR10846:SF8">
    <property type="entry name" value="INNER MEMBRANE PROTEIN YRBG"/>
    <property type="match status" value="1"/>
</dbReference>
<keyword evidence="8" id="KW-1185">Reference proteome</keyword>
<reference evidence="7 8" key="1">
    <citation type="submission" date="2018-08" db="EMBL/GenBank/DDBJ databases">
        <title>Fulvimarina sp. 85, whole genome shotgun sequence.</title>
        <authorList>
            <person name="Tuo L."/>
        </authorList>
    </citation>
    <scope>NUCLEOTIDE SEQUENCE [LARGE SCALE GENOMIC DNA]</scope>
    <source>
        <strain evidence="7 8">85</strain>
    </source>
</reference>
<evidence type="ECO:0000256" key="5">
    <source>
        <dbReference type="SAM" id="Phobius"/>
    </source>
</evidence>
<keyword evidence="2 5" id="KW-0812">Transmembrane</keyword>
<dbReference type="GO" id="GO:0005262">
    <property type="term" value="F:calcium channel activity"/>
    <property type="evidence" value="ECO:0007669"/>
    <property type="project" value="TreeGrafter"/>
</dbReference>
<dbReference type="EMBL" id="QURL01000011">
    <property type="protein sequence ID" value="RFC61963.1"/>
    <property type="molecule type" value="Genomic_DNA"/>
</dbReference>
<dbReference type="PANTHER" id="PTHR10846">
    <property type="entry name" value="SODIUM/POTASSIUM/CALCIUM EXCHANGER"/>
    <property type="match status" value="1"/>
</dbReference>
<protein>
    <submittedName>
        <fullName evidence="7">Sodium:calcium antiporter</fullName>
    </submittedName>
</protein>
<gene>
    <name evidence="7" type="ORF">DYI37_18495</name>
</gene>
<feature type="domain" description="Sodium/calcium exchanger membrane region" evidence="6">
    <location>
        <begin position="173"/>
        <end position="311"/>
    </location>
</feature>
<feature type="transmembrane region" description="Helical" evidence="5">
    <location>
        <begin position="267"/>
        <end position="287"/>
    </location>
</feature>
<evidence type="ECO:0000256" key="1">
    <source>
        <dbReference type="ARBA" id="ARBA00004141"/>
    </source>
</evidence>
<feature type="transmembrane region" description="Helical" evidence="5">
    <location>
        <begin position="77"/>
        <end position="94"/>
    </location>
</feature>
<name>A0A371WYA2_9HYPH</name>
<evidence type="ECO:0000256" key="3">
    <source>
        <dbReference type="ARBA" id="ARBA00022989"/>
    </source>
</evidence>
<feature type="transmembrane region" description="Helical" evidence="5">
    <location>
        <begin position="130"/>
        <end position="146"/>
    </location>
</feature>
<dbReference type="OrthoDB" id="9794225at2"/>
<evidence type="ECO:0000256" key="4">
    <source>
        <dbReference type="ARBA" id="ARBA00023136"/>
    </source>
</evidence>
<sequence length="314" mass="31865">MAWDLLLLASGLALLVAGGEGLVRGSTDLAARLGLSKLIVGLVILGFGTSAPELLVSIQAALAGSPAISIGNVVGSNIANVLLIIGLVALIAPLPNRDPAIRRDAAVTLAASIVIVLLFLTGTIDRIAGFLLFGALLVYVAVCYVLETRRARASAQGDEAVETASMSPLLAGVAVVAGVAMLVFSARFMVDGATGIARDLGISEAVVGLTIVAIGTSLPELATAIVAARKNESELVLGNVFGSCIFNILCILGITAIIMPIPVDERFAFVDGPVMIAVAAASAVYLFTRGVIGRKTGAAMLLAYGGYLVAQAGI</sequence>
<dbReference type="Pfam" id="PF01699">
    <property type="entry name" value="Na_Ca_ex"/>
    <property type="match status" value="2"/>
</dbReference>
<feature type="transmembrane region" description="Helical" evidence="5">
    <location>
        <begin position="206"/>
        <end position="228"/>
    </location>
</feature>
<dbReference type="GO" id="GO:0005886">
    <property type="term" value="C:plasma membrane"/>
    <property type="evidence" value="ECO:0007669"/>
    <property type="project" value="TreeGrafter"/>
</dbReference>
<dbReference type="Gene3D" id="1.20.1420.30">
    <property type="entry name" value="NCX, central ion-binding region"/>
    <property type="match status" value="2"/>
</dbReference>
<keyword evidence="3 5" id="KW-1133">Transmembrane helix</keyword>
<keyword evidence="4 5" id="KW-0472">Membrane</keyword>
<feature type="transmembrane region" description="Helical" evidence="5">
    <location>
        <begin position="106"/>
        <end position="124"/>
    </location>
</feature>
<dbReference type="InterPro" id="IPR004481">
    <property type="entry name" value="K/Na/Ca-exchanger"/>
</dbReference>
<dbReference type="InterPro" id="IPR044880">
    <property type="entry name" value="NCX_ion-bd_dom_sf"/>
</dbReference>
<organism evidence="7 8">
    <name type="scientific">Fulvimarina endophytica</name>
    <dbReference type="NCBI Taxonomy" id="2293836"/>
    <lineage>
        <taxon>Bacteria</taxon>
        <taxon>Pseudomonadati</taxon>
        <taxon>Pseudomonadota</taxon>
        <taxon>Alphaproteobacteria</taxon>
        <taxon>Hyphomicrobiales</taxon>
        <taxon>Aurantimonadaceae</taxon>
        <taxon>Fulvimarina</taxon>
    </lineage>
</organism>
<dbReference type="NCBIfam" id="TIGR00367">
    <property type="entry name" value="calcium/sodium antiporter"/>
    <property type="match status" value="1"/>
</dbReference>
<feature type="transmembrane region" description="Helical" evidence="5">
    <location>
        <begin position="167"/>
        <end position="186"/>
    </location>
</feature>
<evidence type="ECO:0000259" key="6">
    <source>
        <dbReference type="Pfam" id="PF01699"/>
    </source>
</evidence>
<dbReference type="Proteomes" id="UP000264310">
    <property type="component" value="Unassembled WGS sequence"/>
</dbReference>
<accession>A0A371WYA2</accession>
<feature type="domain" description="Sodium/calcium exchanger membrane region" evidence="6">
    <location>
        <begin position="5"/>
        <end position="144"/>
    </location>
</feature>